<organism evidence="2 3">
    <name type="scientific">Ceratodon purpureus</name>
    <name type="common">Fire moss</name>
    <name type="synonym">Dicranum purpureum</name>
    <dbReference type="NCBI Taxonomy" id="3225"/>
    <lineage>
        <taxon>Eukaryota</taxon>
        <taxon>Viridiplantae</taxon>
        <taxon>Streptophyta</taxon>
        <taxon>Embryophyta</taxon>
        <taxon>Bryophyta</taxon>
        <taxon>Bryophytina</taxon>
        <taxon>Bryopsida</taxon>
        <taxon>Dicranidae</taxon>
        <taxon>Pseudoditrichales</taxon>
        <taxon>Ditrichaceae</taxon>
        <taxon>Ceratodon</taxon>
    </lineage>
</organism>
<keyword evidence="3" id="KW-1185">Reference proteome</keyword>
<gene>
    <name evidence="2" type="ORF">KC19_VG112900</name>
</gene>
<feature type="compositionally biased region" description="Polar residues" evidence="1">
    <location>
        <begin position="9"/>
        <end position="22"/>
    </location>
</feature>
<dbReference type="EMBL" id="CM026426">
    <property type="protein sequence ID" value="KAG0572639.1"/>
    <property type="molecule type" value="Genomic_DNA"/>
</dbReference>
<feature type="compositionally biased region" description="Polar residues" evidence="1">
    <location>
        <begin position="47"/>
        <end position="57"/>
    </location>
</feature>
<evidence type="ECO:0000313" key="2">
    <source>
        <dbReference type="EMBL" id="KAG0572639.1"/>
    </source>
</evidence>
<reference evidence="2" key="1">
    <citation type="submission" date="2020-06" db="EMBL/GenBank/DDBJ databases">
        <title>WGS assembly of Ceratodon purpureus strain R40.</title>
        <authorList>
            <person name="Carey S.B."/>
            <person name="Jenkins J."/>
            <person name="Shu S."/>
            <person name="Lovell J.T."/>
            <person name="Sreedasyam A."/>
            <person name="Maumus F."/>
            <person name="Tiley G.P."/>
            <person name="Fernandez-Pozo N."/>
            <person name="Barry K."/>
            <person name="Chen C."/>
            <person name="Wang M."/>
            <person name="Lipzen A."/>
            <person name="Daum C."/>
            <person name="Saski C.A."/>
            <person name="Payton A.C."/>
            <person name="Mcbreen J.C."/>
            <person name="Conrad R.E."/>
            <person name="Kollar L.M."/>
            <person name="Olsson S."/>
            <person name="Huttunen S."/>
            <person name="Landis J.B."/>
            <person name="Wickett N.J."/>
            <person name="Johnson M.G."/>
            <person name="Rensing S.A."/>
            <person name="Grimwood J."/>
            <person name="Schmutz J."/>
            <person name="Mcdaniel S.F."/>
        </authorList>
    </citation>
    <scope>NUCLEOTIDE SEQUENCE</scope>
    <source>
        <strain evidence="2">R40</strain>
    </source>
</reference>
<protein>
    <submittedName>
        <fullName evidence="2">Uncharacterized protein</fullName>
    </submittedName>
</protein>
<accession>A0A8T0HPC6</accession>
<feature type="region of interest" description="Disordered" evidence="1">
    <location>
        <begin position="1"/>
        <end position="75"/>
    </location>
</feature>
<dbReference type="AlphaFoldDB" id="A0A8T0HPC6"/>
<dbReference type="Proteomes" id="UP000822688">
    <property type="component" value="Chromosome V"/>
</dbReference>
<evidence type="ECO:0000256" key="1">
    <source>
        <dbReference type="SAM" id="MobiDB-lite"/>
    </source>
</evidence>
<evidence type="ECO:0000313" key="3">
    <source>
        <dbReference type="Proteomes" id="UP000822688"/>
    </source>
</evidence>
<proteinExistence type="predicted"/>
<comment type="caution">
    <text evidence="2">The sequence shown here is derived from an EMBL/GenBank/DDBJ whole genome shotgun (WGS) entry which is preliminary data.</text>
</comment>
<name>A0A8T0HPC6_CERPU</name>
<feature type="compositionally biased region" description="Low complexity" evidence="1">
    <location>
        <begin position="32"/>
        <end position="42"/>
    </location>
</feature>
<sequence length="196" mass="21112">MPIGAAMSTDVSGSIGNISSEMSPRPSMACTPNSPSNIHSIPPANPTLNVQVSSGQEKSPGAWQPKRNLLHPGPPSAIRTHFTTSSHQRRRSSELSMLYILHPDYDNVIVAEGRAGGSWKSPSAKFGSLCTEGQQMVQIHKVIKTGVPLIFLEDRQPFRILDDTLVKPSGSSVCVKWQSILTKKSKPKKTSGSKGV</sequence>